<dbReference type="Gene3D" id="3.40.50.1000">
    <property type="entry name" value="HAD superfamily/HAD-like"/>
    <property type="match status" value="1"/>
</dbReference>
<comment type="caution">
    <text evidence="3">The sequence shown here is derived from an EMBL/GenBank/DDBJ whole genome shotgun (WGS) entry which is preliminary data.</text>
</comment>
<feature type="domain" description="Polynucleotide kinase PNKP phosphatase" evidence="2">
    <location>
        <begin position="75"/>
        <end position="207"/>
    </location>
</feature>
<dbReference type="SUPFAM" id="SSF56784">
    <property type="entry name" value="HAD-like"/>
    <property type="match status" value="1"/>
</dbReference>
<protein>
    <recommendedName>
        <fullName evidence="2">Polynucleotide kinase PNKP phosphatase domain-containing protein</fullName>
    </recommendedName>
</protein>
<evidence type="ECO:0000313" key="4">
    <source>
        <dbReference type="Proteomes" id="UP001501072"/>
    </source>
</evidence>
<keyword evidence="4" id="KW-1185">Reference proteome</keyword>
<feature type="region of interest" description="Disordered" evidence="1">
    <location>
        <begin position="1"/>
        <end position="53"/>
    </location>
</feature>
<organism evidence="3 4">
    <name type="scientific">Streptomyces thermogriseus</name>
    <dbReference type="NCBI Taxonomy" id="75292"/>
    <lineage>
        <taxon>Bacteria</taxon>
        <taxon>Bacillati</taxon>
        <taxon>Actinomycetota</taxon>
        <taxon>Actinomycetes</taxon>
        <taxon>Kitasatosporales</taxon>
        <taxon>Streptomycetaceae</taxon>
        <taxon>Streptomyces</taxon>
    </lineage>
</organism>
<dbReference type="InterPro" id="IPR056782">
    <property type="entry name" value="HAD_PNKP"/>
</dbReference>
<proteinExistence type="predicted"/>
<dbReference type="InterPro" id="IPR036412">
    <property type="entry name" value="HAD-like_sf"/>
</dbReference>
<dbReference type="InterPro" id="IPR023214">
    <property type="entry name" value="HAD_sf"/>
</dbReference>
<dbReference type="EMBL" id="BAAAHU010000005">
    <property type="protein sequence ID" value="GAA1005182.1"/>
    <property type="molecule type" value="Genomic_DNA"/>
</dbReference>
<sequence length="227" mass="25375">MTLWASPRISPFTRTRRPPVGEGGYTTTGSDPGMYPASGAGSRLASGQGTPPENPCTGPHYAGAVTDSSKRPLAVFDLDNTLADTAHRQRFLERRPRDWDAFFAAAPADPPLEQGVDLVRRSAAEYEIVYLTGRPERCRRDTLDWLAAHGLPEGRLYMRGNADRRPARRTKLEILRRLARHREIRVLVDDDELVCEDAERAGFRVLRARWADPSAALRAAQEREGRT</sequence>
<dbReference type="Proteomes" id="UP001501072">
    <property type="component" value="Unassembled WGS sequence"/>
</dbReference>
<dbReference type="Pfam" id="PF25109">
    <property type="entry name" value="HAD_PNKP"/>
    <property type="match status" value="1"/>
</dbReference>
<evidence type="ECO:0000313" key="3">
    <source>
        <dbReference type="EMBL" id="GAA1005182.1"/>
    </source>
</evidence>
<name>A0ABN1SUG8_9ACTN</name>
<reference evidence="3 4" key="1">
    <citation type="journal article" date="2019" name="Int. J. Syst. Evol. Microbiol.">
        <title>The Global Catalogue of Microorganisms (GCM) 10K type strain sequencing project: providing services to taxonomists for standard genome sequencing and annotation.</title>
        <authorList>
            <consortium name="The Broad Institute Genomics Platform"/>
            <consortium name="The Broad Institute Genome Sequencing Center for Infectious Disease"/>
            <person name="Wu L."/>
            <person name="Ma J."/>
        </authorList>
    </citation>
    <scope>NUCLEOTIDE SEQUENCE [LARGE SCALE GENOMIC DNA]</scope>
    <source>
        <strain evidence="3 4">JCM 11269</strain>
    </source>
</reference>
<evidence type="ECO:0000259" key="2">
    <source>
        <dbReference type="Pfam" id="PF25109"/>
    </source>
</evidence>
<evidence type="ECO:0000256" key="1">
    <source>
        <dbReference type="SAM" id="MobiDB-lite"/>
    </source>
</evidence>
<gene>
    <name evidence="3" type="ORF">GCM10009564_09230</name>
</gene>
<accession>A0ABN1SUG8</accession>